<dbReference type="RefSeq" id="WP_055288003.1">
    <property type="nucleotide sequence ID" value="NZ_CABIXW010000008.1"/>
</dbReference>
<feature type="transmembrane region" description="Helical" evidence="1">
    <location>
        <begin position="7"/>
        <end position="27"/>
    </location>
</feature>
<evidence type="ECO:0000313" key="2">
    <source>
        <dbReference type="EMBL" id="CUQ90289.1"/>
    </source>
</evidence>
<dbReference type="PANTHER" id="PTHR40078:SF1">
    <property type="entry name" value="INTEGRAL MEMBRANE PROTEIN"/>
    <property type="match status" value="1"/>
</dbReference>
<gene>
    <name evidence="2" type="ORF">ERS852492_02643</name>
</gene>
<dbReference type="InterPro" id="IPR038750">
    <property type="entry name" value="YczE/YyaS-like"/>
</dbReference>
<feature type="transmembrane region" description="Helical" evidence="1">
    <location>
        <begin position="97"/>
        <end position="115"/>
    </location>
</feature>
<proteinExistence type="predicted"/>
<sequence>MKSRNKLIIRWVFYLLGLLILALGIMLNTKANLGVSPIISVPYSISHIIGFNFANMTMIVYFIFVLIEMIMHTVWYLTDRKEAKYIGMYIIRDALQIPVSIVFTRFLNVFSALIPSVHNNIVLQIIVLLLAVLLTGIGAAMSLNMRIIPNPGDGIVQAISDTTRLKGRTGKGVGFCKNCFDIFNVCTTFLIGLFTGHILLGLGLGTILSMIGVGRVIAVFNKLFKERMKAVAFDYVEE</sequence>
<dbReference type="Pfam" id="PF19700">
    <property type="entry name" value="DUF6198"/>
    <property type="match status" value="1"/>
</dbReference>
<dbReference type="PANTHER" id="PTHR40078">
    <property type="entry name" value="INTEGRAL MEMBRANE PROTEIN-RELATED"/>
    <property type="match status" value="1"/>
</dbReference>
<evidence type="ECO:0008006" key="4">
    <source>
        <dbReference type="Google" id="ProtNLM"/>
    </source>
</evidence>
<keyword evidence="1" id="KW-0812">Transmembrane</keyword>
<dbReference type="EMBL" id="CZBV01000008">
    <property type="protein sequence ID" value="CUQ90289.1"/>
    <property type="molecule type" value="Genomic_DNA"/>
</dbReference>
<name>A0A174ZZT0_9FIRM</name>
<keyword evidence="1" id="KW-0472">Membrane</keyword>
<feature type="transmembrane region" description="Helical" evidence="1">
    <location>
        <begin position="174"/>
        <end position="194"/>
    </location>
</feature>
<dbReference type="Proteomes" id="UP000095780">
    <property type="component" value="Unassembled WGS sequence"/>
</dbReference>
<feature type="transmembrane region" description="Helical" evidence="1">
    <location>
        <begin position="200"/>
        <end position="220"/>
    </location>
</feature>
<keyword evidence="1" id="KW-1133">Transmembrane helix</keyword>
<reference evidence="2 3" key="1">
    <citation type="submission" date="2015-09" db="EMBL/GenBank/DDBJ databases">
        <authorList>
            <consortium name="Pathogen Informatics"/>
        </authorList>
    </citation>
    <scope>NUCLEOTIDE SEQUENCE [LARGE SCALE GENOMIC DNA]</scope>
    <source>
        <strain evidence="2 3">2789STDY5834878</strain>
    </source>
</reference>
<evidence type="ECO:0000256" key="1">
    <source>
        <dbReference type="SAM" id="Phobius"/>
    </source>
</evidence>
<organism evidence="2 3">
    <name type="scientific">Lachnospira eligens</name>
    <dbReference type="NCBI Taxonomy" id="39485"/>
    <lineage>
        <taxon>Bacteria</taxon>
        <taxon>Bacillati</taxon>
        <taxon>Bacillota</taxon>
        <taxon>Clostridia</taxon>
        <taxon>Lachnospirales</taxon>
        <taxon>Lachnospiraceae</taxon>
        <taxon>Lachnospira</taxon>
    </lineage>
</organism>
<feature type="transmembrane region" description="Helical" evidence="1">
    <location>
        <begin position="121"/>
        <end position="143"/>
    </location>
</feature>
<accession>A0A174ZZT0</accession>
<evidence type="ECO:0000313" key="3">
    <source>
        <dbReference type="Proteomes" id="UP000095780"/>
    </source>
</evidence>
<protein>
    <recommendedName>
        <fullName evidence="4">YitT family protein</fullName>
    </recommendedName>
</protein>
<dbReference type="AlphaFoldDB" id="A0A174ZZT0"/>